<feature type="transmembrane region" description="Helical" evidence="14">
    <location>
        <begin position="28"/>
        <end position="50"/>
    </location>
</feature>
<evidence type="ECO:0000256" key="6">
    <source>
        <dbReference type="ARBA" id="ARBA00022989"/>
    </source>
</evidence>
<keyword evidence="2 14" id="KW-1003">Cell membrane</keyword>
<comment type="similarity">
    <text evidence="13">Belongs to the G-protein coupled receptor 1 family.</text>
</comment>
<feature type="transmembrane region" description="Helical" evidence="14">
    <location>
        <begin position="90"/>
        <end position="116"/>
    </location>
</feature>
<protein>
    <recommendedName>
        <fullName evidence="14">Olfactory receptor</fullName>
    </recommendedName>
</protein>
<dbReference type="FunFam" id="1.20.1070.10:FF:000010">
    <property type="entry name" value="Olfactory receptor"/>
    <property type="match status" value="1"/>
</dbReference>
<evidence type="ECO:0000256" key="2">
    <source>
        <dbReference type="ARBA" id="ARBA00022475"/>
    </source>
</evidence>
<evidence type="ECO:0000256" key="7">
    <source>
        <dbReference type="ARBA" id="ARBA00023040"/>
    </source>
</evidence>
<accession>A0A8T2INL3</accession>
<dbReference type="AlphaFoldDB" id="A0A8T2INL3"/>
<reference evidence="16" key="1">
    <citation type="thesis" date="2020" institute="ProQuest LLC" country="789 East Eisenhower Parkway, Ann Arbor, MI, USA">
        <title>Comparative Genomics and Chromosome Evolution.</title>
        <authorList>
            <person name="Mudd A.B."/>
        </authorList>
    </citation>
    <scope>NUCLEOTIDE SEQUENCE</scope>
    <source>
        <strain evidence="16">Female2</strain>
        <tissue evidence="16">Blood</tissue>
    </source>
</reference>
<dbReference type="PRINTS" id="PR00237">
    <property type="entry name" value="GPCRRHODOPSN"/>
</dbReference>
<dbReference type="GO" id="GO:0005886">
    <property type="term" value="C:plasma membrane"/>
    <property type="evidence" value="ECO:0007669"/>
    <property type="project" value="UniProtKB-SubCell"/>
</dbReference>
<dbReference type="GO" id="GO:0004930">
    <property type="term" value="F:G protein-coupled receptor activity"/>
    <property type="evidence" value="ECO:0007669"/>
    <property type="project" value="UniProtKB-KW"/>
</dbReference>
<evidence type="ECO:0000313" key="17">
    <source>
        <dbReference type="Proteomes" id="UP000812440"/>
    </source>
</evidence>
<evidence type="ECO:0000256" key="8">
    <source>
        <dbReference type="ARBA" id="ARBA00023136"/>
    </source>
</evidence>
<feature type="transmembrane region" description="Helical" evidence="14">
    <location>
        <begin position="62"/>
        <end position="84"/>
    </location>
</feature>
<dbReference type="InterPro" id="IPR050939">
    <property type="entry name" value="Olfactory_GPCR1"/>
</dbReference>
<dbReference type="OrthoDB" id="9444602at2759"/>
<dbReference type="Pfam" id="PF13853">
    <property type="entry name" value="7tm_4"/>
    <property type="match status" value="1"/>
</dbReference>
<dbReference type="EMBL" id="JAACNH010000093">
    <property type="protein sequence ID" value="KAG8431706.1"/>
    <property type="molecule type" value="Genomic_DNA"/>
</dbReference>
<keyword evidence="3 14" id="KW-0716">Sensory transduction</keyword>
<sequence length="316" mass="35488">MSHAANQSTISEVFLLGFQSLHIFRTTLFVGLLVIYMASIVGNLLIIGLVLATQHLLHTPMYFFLCQLSTTDVLITTTVCPYLLHITWNGGAIMTFSGCILQLYVFSVTSITECCLLTAMSYDRYVAICKPLHYPTIMTFTVCICLVSCCWFLGFFLSLVVNTMIYHLHFCGSNIIDHLFCDYSPLVRLSCSDTTVLKIIVFLILTPETVVQAFFIVTTYLCIFLSILRMSSGRQKVFSTCSSHLAVVCMYYGTLIAIYVAPSQGRLTIINKILSLVYTVGTPLLNPIIYSLKNKEIKDVLQKHFKGGLKLKCRYV</sequence>
<dbReference type="Proteomes" id="UP000812440">
    <property type="component" value="Unassembled WGS sequence"/>
</dbReference>
<dbReference type="PROSITE" id="PS00237">
    <property type="entry name" value="G_PROTEIN_RECEP_F1_1"/>
    <property type="match status" value="1"/>
</dbReference>
<evidence type="ECO:0000256" key="5">
    <source>
        <dbReference type="ARBA" id="ARBA00022725"/>
    </source>
</evidence>
<comment type="subcellular location">
    <subcellularLocation>
        <location evidence="1 14">Cell membrane</location>
        <topology evidence="1 14">Multi-pass membrane protein</topology>
    </subcellularLocation>
</comment>
<dbReference type="InterPro" id="IPR000276">
    <property type="entry name" value="GPCR_Rhodpsn"/>
</dbReference>
<keyword evidence="6 14" id="KW-1133">Transmembrane helix</keyword>
<gene>
    <name evidence="16" type="ORF">GDO86_020392</name>
</gene>
<feature type="transmembrane region" description="Helical" evidence="14">
    <location>
        <begin position="199"/>
        <end position="225"/>
    </location>
</feature>
<evidence type="ECO:0000313" key="16">
    <source>
        <dbReference type="EMBL" id="KAG8431706.1"/>
    </source>
</evidence>
<evidence type="ECO:0000256" key="1">
    <source>
        <dbReference type="ARBA" id="ARBA00004651"/>
    </source>
</evidence>
<evidence type="ECO:0000259" key="15">
    <source>
        <dbReference type="PROSITE" id="PS50262"/>
    </source>
</evidence>
<evidence type="ECO:0000256" key="11">
    <source>
        <dbReference type="ARBA" id="ARBA00023180"/>
    </source>
</evidence>
<dbReference type="PRINTS" id="PR00245">
    <property type="entry name" value="OLFACTORYR"/>
</dbReference>
<feature type="transmembrane region" description="Helical" evidence="14">
    <location>
        <begin position="137"/>
        <end position="160"/>
    </location>
</feature>
<dbReference type="GO" id="GO:0004984">
    <property type="term" value="F:olfactory receptor activity"/>
    <property type="evidence" value="ECO:0007669"/>
    <property type="project" value="InterPro"/>
</dbReference>
<keyword evidence="11" id="KW-0325">Glycoprotein</keyword>
<feature type="transmembrane region" description="Helical" evidence="14">
    <location>
        <begin position="273"/>
        <end position="292"/>
    </location>
</feature>
<evidence type="ECO:0000256" key="10">
    <source>
        <dbReference type="ARBA" id="ARBA00023170"/>
    </source>
</evidence>
<keyword evidence="5 14" id="KW-0552">Olfaction</keyword>
<feature type="domain" description="G-protein coupled receptors family 1 profile" evidence="15">
    <location>
        <begin position="42"/>
        <end position="290"/>
    </location>
</feature>
<evidence type="ECO:0000256" key="13">
    <source>
        <dbReference type="RuleBase" id="RU000688"/>
    </source>
</evidence>
<dbReference type="Gene3D" id="1.20.1070.10">
    <property type="entry name" value="Rhodopsin 7-helix transmembrane proteins"/>
    <property type="match status" value="1"/>
</dbReference>
<dbReference type="PROSITE" id="PS50262">
    <property type="entry name" value="G_PROTEIN_RECEP_F1_2"/>
    <property type="match status" value="1"/>
</dbReference>
<comment type="caution">
    <text evidence="16">The sequence shown here is derived from an EMBL/GenBank/DDBJ whole genome shotgun (WGS) entry which is preliminary data.</text>
</comment>
<evidence type="ECO:0000256" key="9">
    <source>
        <dbReference type="ARBA" id="ARBA00023157"/>
    </source>
</evidence>
<keyword evidence="4 13" id="KW-0812">Transmembrane</keyword>
<dbReference type="PANTHER" id="PTHR24242">
    <property type="entry name" value="G-PROTEIN COUPLED RECEPTOR"/>
    <property type="match status" value="1"/>
</dbReference>
<proteinExistence type="inferred from homology"/>
<dbReference type="InterPro" id="IPR000725">
    <property type="entry name" value="Olfact_rcpt"/>
</dbReference>
<keyword evidence="7 13" id="KW-0297">G-protein coupled receptor</keyword>
<keyword evidence="17" id="KW-1185">Reference proteome</keyword>
<dbReference type="SUPFAM" id="SSF81321">
    <property type="entry name" value="Family A G protein-coupled receptor-like"/>
    <property type="match status" value="1"/>
</dbReference>
<feature type="transmembrane region" description="Helical" evidence="14">
    <location>
        <begin position="237"/>
        <end position="261"/>
    </location>
</feature>
<keyword evidence="9" id="KW-1015">Disulfide bond</keyword>
<name>A0A8T2INL3_9PIPI</name>
<keyword evidence="8 14" id="KW-0472">Membrane</keyword>
<keyword evidence="10 13" id="KW-0675">Receptor</keyword>
<evidence type="ECO:0000256" key="12">
    <source>
        <dbReference type="ARBA" id="ARBA00023224"/>
    </source>
</evidence>
<organism evidence="16 17">
    <name type="scientific">Hymenochirus boettgeri</name>
    <name type="common">Congo dwarf clawed frog</name>
    <dbReference type="NCBI Taxonomy" id="247094"/>
    <lineage>
        <taxon>Eukaryota</taxon>
        <taxon>Metazoa</taxon>
        <taxon>Chordata</taxon>
        <taxon>Craniata</taxon>
        <taxon>Vertebrata</taxon>
        <taxon>Euteleostomi</taxon>
        <taxon>Amphibia</taxon>
        <taxon>Batrachia</taxon>
        <taxon>Anura</taxon>
        <taxon>Pipoidea</taxon>
        <taxon>Pipidae</taxon>
        <taxon>Pipinae</taxon>
        <taxon>Hymenochirus</taxon>
    </lineage>
</organism>
<evidence type="ECO:0000256" key="14">
    <source>
        <dbReference type="RuleBase" id="RU363047"/>
    </source>
</evidence>
<dbReference type="PANTHER" id="PTHR24242:SF416">
    <property type="entry name" value="OLFACTORY RECEPTOR"/>
    <property type="match status" value="1"/>
</dbReference>
<keyword evidence="12 13" id="KW-0807">Transducer</keyword>
<dbReference type="InterPro" id="IPR017452">
    <property type="entry name" value="GPCR_Rhodpsn_7TM"/>
</dbReference>
<evidence type="ECO:0000256" key="4">
    <source>
        <dbReference type="ARBA" id="ARBA00022692"/>
    </source>
</evidence>
<evidence type="ECO:0000256" key="3">
    <source>
        <dbReference type="ARBA" id="ARBA00022606"/>
    </source>
</evidence>